<dbReference type="Pfam" id="PF01979">
    <property type="entry name" value="Amidohydro_1"/>
    <property type="match status" value="1"/>
</dbReference>
<comment type="cofactor">
    <cofactor evidence="1">
        <name>Zn(2+)</name>
        <dbReference type="ChEBI" id="CHEBI:29105"/>
    </cofactor>
</comment>
<evidence type="ECO:0000256" key="2">
    <source>
        <dbReference type="ARBA" id="ARBA00022723"/>
    </source>
</evidence>
<dbReference type="InterPro" id="IPR006680">
    <property type="entry name" value="Amidohydro-rel"/>
</dbReference>
<dbReference type="EMBL" id="JAAFOW010002098">
    <property type="protein sequence ID" value="KAF5258153.1"/>
    <property type="molecule type" value="Genomic_DNA"/>
</dbReference>
<dbReference type="PANTHER" id="PTHR11271:SF37">
    <property type="entry name" value="FAMILY PROTEIN, PUTATIVE (AFU_ORTHOLOGUE AFUA_4G00460)-RELATED"/>
    <property type="match status" value="1"/>
</dbReference>
<evidence type="ECO:0000256" key="5">
    <source>
        <dbReference type="SAM" id="SignalP"/>
    </source>
</evidence>
<dbReference type="GO" id="GO:0019239">
    <property type="term" value="F:deaminase activity"/>
    <property type="evidence" value="ECO:0007669"/>
    <property type="project" value="TreeGrafter"/>
</dbReference>
<feature type="chain" id="PRO_5034567413" description="Amidohydrolase-related domain-containing protein" evidence="5">
    <location>
        <begin position="18"/>
        <end position="502"/>
    </location>
</feature>
<keyword evidence="4" id="KW-0862">Zinc</keyword>
<proteinExistence type="predicted"/>
<accession>A0A8H5EEW9</accession>
<dbReference type="PANTHER" id="PTHR11271">
    <property type="entry name" value="GUANINE DEAMINASE"/>
    <property type="match status" value="1"/>
</dbReference>
<dbReference type="SUPFAM" id="SSF51338">
    <property type="entry name" value="Composite domain of metallo-dependent hydrolases"/>
    <property type="match status" value="2"/>
</dbReference>
<evidence type="ECO:0000256" key="3">
    <source>
        <dbReference type="ARBA" id="ARBA00022801"/>
    </source>
</evidence>
<evidence type="ECO:0000256" key="4">
    <source>
        <dbReference type="ARBA" id="ARBA00022833"/>
    </source>
</evidence>
<keyword evidence="3" id="KW-0378">Hydrolase</keyword>
<protein>
    <recommendedName>
        <fullName evidence="6">Amidohydrolase-related domain-containing protein</fullName>
    </recommendedName>
</protein>
<evidence type="ECO:0000313" key="7">
    <source>
        <dbReference type="EMBL" id="KAF5258153.1"/>
    </source>
</evidence>
<name>A0A8H5EEW9_FUSOX</name>
<feature type="signal peptide" evidence="5">
    <location>
        <begin position="1"/>
        <end position="17"/>
    </location>
</feature>
<keyword evidence="5" id="KW-0732">Signal</keyword>
<sequence>MRLAHGFCLVLAGASFGSKVLFDGGTIITFDENAQAVKVLRNTSVLVEDDIISAIYEEATREAPSNDTEVISAVGKIITPGFIDTHRHLFQTGLRTMRSNITMAAYFAALSPYVPNVINRFTADDIYYGQLFGIWQSLEAGVTTIIDHSYGTFDEETSEASLRASIDSQARISWCYGIHRIPNNFTIERQVAYFKRVAKTIDWDSTPVQLGISYDEFDGGLEADIDEVIRLTKEYNVSALTTHFMGGPWIASNSPTLLNRLGLLNLTTPVIFSHATSLSPDDATLLRELNHHIAIAPESEMHFGHGFPHSHNIMDQAGLAIDAGWAWSADLISQARIWLQSVRAKHFQKALDDWKAPANSPMSVNQAFLLATLGGARALRRPDLGVIAVGAKADIVVFDATSRNFLGWTDPVAAVILHSHAGHVEHVMVDGTFRKRDFKLVMPSNTSRALEDATERFLESAQRLQAQFMADPPIIVQGEHKPGVPYIQLEHVDALAGNATGY</sequence>
<dbReference type="GO" id="GO:0005829">
    <property type="term" value="C:cytosol"/>
    <property type="evidence" value="ECO:0007669"/>
    <property type="project" value="TreeGrafter"/>
</dbReference>
<organism evidence="7 8">
    <name type="scientific">Fusarium oxysporum</name>
    <name type="common">Fusarium vascular wilt</name>
    <dbReference type="NCBI Taxonomy" id="5507"/>
    <lineage>
        <taxon>Eukaryota</taxon>
        <taxon>Fungi</taxon>
        <taxon>Dikarya</taxon>
        <taxon>Ascomycota</taxon>
        <taxon>Pezizomycotina</taxon>
        <taxon>Sordariomycetes</taxon>
        <taxon>Hypocreomycetidae</taxon>
        <taxon>Hypocreales</taxon>
        <taxon>Nectriaceae</taxon>
        <taxon>Fusarium</taxon>
        <taxon>Fusarium oxysporum species complex</taxon>
    </lineage>
</organism>
<feature type="domain" description="Amidohydrolase-related" evidence="6">
    <location>
        <begin position="77"/>
        <end position="432"/>
    </location>
</feature>
<reference evidence="7" key="1">
    <citation type="submission" date="2020-02" db="EMBL/GenBank/DDBJ databases">
        <title>Identification and distribution of gene clusters putatively required for synthesis of sphingolipid metabolism inhibitors in phylogenetically diverse species of the filamentous fungus Fusarium.</title>
        <authorList>
            <person name="Kim H.-S."/>
            <person name="Busman M."/>
            <person name="Brown D.W."/>
            <person name="Divon H."/>
            <person name="Uhlig S."/>
            <person name="Proctor R.H."/>
        </authorList>
    </citation>
    <scope>NUCLEOTIDE SEQUENCE [LARGE SCALE GENOMIC DNA]</scope>
    <source>
        <strain evidence="7">NRRL 39464</strain>
    </source>
</reference>
<dbReference type="Gene3D" id="3.20.20.140">
    <property type="entry name" value="Metal-dependent hydrolases"/>
    <property type="match status" value="1"/>
</dbReference>
<dbReference type="Proteomes" id="UP000558688">
    <property type="component" value="Unassembled WGS sequence"/>
</dbReference>
<dbReference type="InterPro" id="IPR051607">
    <property type="entry name" value="Metallo-dep_hydrolases"/>
</dbReference>
<dbReference type="GO" id="GO:0046872">
    <property type="term" value="F:metal ion binding"/>
    <property type="evidence" value="ECO:0007669"/>
    <property type="project" value="UniProtKB-KW"/>
</dbReference>
<evidence type="ECO:0000259" key="6">
    <source>
        <dbReference type="Pfam" id="PF01979"/>
    </source>
</evidence>
<dbReference type="Gene3D" id="2.30.40.10">
    <property type="entry name" value="Urease, subunit C, domain 1"/>
    <property type="match status" value="1"/>
</dbReference>
<comment type="caution">
    <text evidence="7">The sequence shown here is derived from an EMBL/GenBank/DDBJ whole genome shotgun (WGS) entry which is preliminary data.</text>
</comment>
<dbReference type="SUPFAM" id="SSF51556">
    <property type="entry name" value="Metallo-dependent hydrolases"/>
    <property type="match status" value="1"/>
</dbReference>
<keyword evidence="2" id="KW-0479">Metal-binding</keyword>
<dbReference type="InterPro" id="IPR032466">
    <property type="entry name" value="Metal_Hydrolase"/>
</dbReference>
<dbReference type="AlphaFoldDB" id="A0A8H5EEW9"/>
<dbReference type="InterPro" id="IPR011059">
    <property type="entry name" value="Metal-dep_hydrolase_composite"/>
</dbReference>
<gene>
    <name evidence="7" type="ORF">FOXYS1_11294</name>
</gene>
<evidence type="ECO:0000313" key="8">
    <source>
        <dbReference type="Proteomes" id="UP000558688"/>
    </source>
</evidence>
<evidence type="ECO:0000256" key="1">
    <source>
        <dbReference type="ARBA" id="ARBA00001947"/>
    </source>
</evidence>